<dbReference type="EMBL" id="BAAFRS010000223">
    <property type="protein sequence ID" value="GAB1224873.1"/>
    <property type="molecule type" value="Genomic_DNA"/>
</dbReference>
<reference evidence="1 2" key="1">
    <citation type="journal article" date="2019" name="PLoS Negl. Trop. Dis.">
        <title>Whole genome sequencing of Entamoeba nuttalli reveals mammalian host-related molecular signatures and a novel octapeptide-repeat surface protein.</title>
        <authorList>
            <person name="Tanaka M."/>
            <person name="Makiuchi T."/>
            <person name="Komiyama T."/>
            <person name="Shiina T."/>
            <person name="Osaki K."/>
            <person name="Tachibana H."/>
        </authorList>
    </citation>
    <scope>NUCLEOTIDE SEQUENCE [LARGE SCALE GENOMIC DNA]</scope>
    <source>
        <strain evidence="1 2">P19-061405</strain>
    </source>
</reference>
<proteinExistence type="predicted"/>
<sequence length="284" mass="32836">MSGLEQIFNILHQNIIEGKLYEALMQYKSLFNRYSRRSIEHGIAIIQDGVEQLSKQNDLTSYFGLIEFYEKYLETHRNLINDKSIVPFNNIIEIPASEDKIKQEEAIIQLLNQTSFNDIKIRLNKDLGISYMNIGNINKALESFINDINDIVMLFDYVKQHNNIPMEQLTLLCVLKVLLSNTPTNARKIYQLIQDKYNSLLSSQAIQVSIIYIILIMKVVDKKDKKEDIEIAFKKATSSFETILKENQVLVFVDELHSKYFAKPQSSPNLFASLMESMMQGGQH</sequence>
<protein>
    <submittedName>
        <fullName evidence="1">Uncharacterized protein</fullName>
    </submittedName>
</protein>
<evidence type="ECO:0000313" key="1">
    <source>
        <dbReference type="EMBL" id="GAB1224873.1"/>
    </source>
</evidence>
<comment type="caution">
    <text evidence="1">The sequence shown here is derived from an EMBL/GenBank/DDBJ whole genome shotgun (WGS) entry which is preliminary data.</text>
</comment>
<accession>A0ABQ0DPT6</accession>
<gene>
    <name evidence="1" type="ORF">ENUP19_0223G0027</name>
</gene>
<evidence type="ECO:0000313" key="2">
    <source>
        <dbReference type="Proteomes" id="UP001628156"/>
    </source>
</evidence>
<dbReference type="Proteomes" id="UP001628156">
    <property type="component" value="Unassembled WGS sequence"/>
</dbReference>
<name>A0ABQ0DPT6_9EUKA</name>
<organism evidence="1 2">
    <name type="scientific">Entamoeba nuttalli</name>
    <dbReference type="NCBI Taxonomy" id="412467"/>
    <lineage>
        <taxon>Eukaryota</taxon>
        <taxon>Amoebozoa</taxon>
        <taxon>Evosea</taxon>
        <taxon>Archamoebae</taxon>
        <taxon>Mastigamoebida</taxon>
        <taxon>Entamoebidae</taxon>
        <taxon>Entamoeba</taxon>
    </lineage>
</organism>
<dbReference type="InterPro" id="IPR011990">
    <property type="entry name" value="TPR-like_helical_dom_sf"/>
</dbReference>
<keyword evidence="2" id="KW-1185">Reference proteome</keyword>
<dbReference type="Gene3D" id="1.25.40.10">
    <property type="entry name" value="Tetratricopeptide repeat domain"/>
    <property type="match status" value="1"/>
</dbReference>